<feature type="repeat" description="ANK" evidence="3">
    <location>
        <begin position="180"/>
        <end position="212"/>
    </location>
</feature>
<dbReference type="SUPFAM" id="SSF48403">
    <property type="entry name" value="Ankyrin repeat"/>
    <property type="match status" value="2"/>
</dbReference>
<dbReference type="Gene3D" id="1.25.40.20">
    <property type="entry name" value="Ankyrin repeat-containing domain"/>
    <property type="match status" value="3"/>
</dbReference>
<keyword evidence="6" id="KW-1185">Reference proteome</keyword>
<feature type="repeat" description="ANK" evidence="3">
    <location>
        <begin position="245"/>
        <end position="277"/>
    </location>
</feature>
<feature type="repeat" description="ANK" evidence="3">
    <location>
        <begin position="312"/>
        <end position="344"/>
    </location>
</feature>
<dbReference type="EMBL" id="CP004387">
    <property type="protein sequence ID" value="AJD49226.1"/>
    <property type="molecule type" value="Genomic_DNA"/>
</dbReference>
<sequence>MHAEGKSVDKRDLRRRTPLYQAAAAGHTDTVAFLLQSGADIHGTNESRKLTALIAAVQSGHVDTATHLLNAGARADQTDTNGNSALAVAVANGDSTLTALLLAAGADPAQQDGEGMTMLYRTARHNQISLMQQLLDAGANPNQMTAGQSTPLLAAATHDSADAVALLLVAGADPNLQDGDGRTAVQVAVEKDNRALLESLLAAGGNPNGTEQVPLLSLALKNEHSAMGKLLLAAGAHPEPPVSAQYSQPLLYAAQHNDAEMVALLLAAGADVNSNSHSGFSSLYQAAYYGAGETLDQLLAAGADVNSRNGDGPFTPLMAAADHGHQDIAVRLLAAGADPNITTRNGYNALYYAVGDNAGEMVRILLAGGAHPNLRTPDQYNWTPVHRAANAGHYEVLESLLQMGGNPNLLDADNDSPMDLALYKEYSTTPQVLARYGGRTHNYKGRKSGGDNFMRTFATVAIGATALQADLPTHQTADIMSASIRDIWLDNGQGNNLSQLQQQYASGNFQIRDPLVQQVFSASLEAEETNRRLQAQLAEAQAEQQRQQAAQQQALRERQQALAAQQAARQQQPVRRAATPAPQATPVAMTSGAPATVPASRTPPPAAAPRRVEPSPNSASLQRGRMQSAEGMACDCEGTITRRNLTVGSCQISEITVAYQLGVFFGEPTVNGNFRWRAGTNTPADCLPYNFNAWVKVQNDQAYGYVKIDPTVPKAGDTGFNVTGSPNWDSFICGFQGTRQSGCFSAEDAKQLLRKGRVTDVLFSLR</sequence>
<dbReference type="STRING" id="391936.S7S_14070"/>
<feature type="repeat" description="ANK" evidence="3">
    <location>
        <begin position="278"/>
        <end position="310"/>
    </location>
</feature>
<feature type="compositionally biased region" description="Low complexity" evidence="4">
    <location>
        <begin position="548"/>
        <end position="600"/>
    </location>
</feature>
<feature type="repeat" description="ANK" evidence="3">
    <location>
        <begin position="380"/>
        <end position="412"/>
    </location>
</feature>
<keyword evidence="2 3" id="KW-0040">ANK repeat</keyword>
<dbReference type="PRINTS" id="PR01415">
    <property type="entry name" value="ANKYRIN"/>
</dbReference>
<feature type="repeat" description="ANK" evidence="3">
    <location>
        <begin position="345"/>
        <end position="377"/>
    </location>
</feature>
<evidence type="ECO:0000256" key="1">
    <source>
        <dbReference type="ARBA" id="ARBA00022737"/>
    </source>
</evidence>
<evidence type="ECO:0000313" key="5">
    <source>
        <dbReference type="EMBL" id="AJD49226.1"/>
    </source>
</evidence>
<gene>
    <name evidence="5" type="ORF">S7S_14070</name>
</gene>
<proteinExistence type="predicted"/>
<dbReference type="KEGG" id="apac:S7S_14070"/>
<protein>
    <recommendedName>
        <fullName evidence="7">Ankyrin</fullName>
    </recommendedName>
</protein>
<feature type="repeat" description="ANK" evidence="3">
    <location>
        <begin position="147"/>
        <end position="179"/>
    </location>
</feature>
<dbReference type="InterPro" id="IPR036770">
    <property type="entry name" value="Ankyrin_rpt-contain_sf"/>
</dbReference>
<feature type="repeat" description="ANK" evidence="3">
    <location>
        <begin position="48"/>
        <end position="80"/>
    </location>
</feature>
<feature type="repeat" description="ANK" evidence="3">
    <location>
        <begin position="14"/>
        <end position="46"/>
    </location>
</feature>
<evidence type="ECO:0008006" key="7">
    <source>
        <dbReference type="Google" id="ProtNLM"/>
    </source>
</evidence>
<dbReference type="HOGENOM" id="CLU_364355_0_0_6"/>
<evidence type="ECO:0000256" key="4">
    <source>
        <dbReference type="SAM" id="MobiDB-lite"/>
    </source>
</evidence>
<dbReference type="SMART" id="SM00248">
    <property type="entry name" value="ANK"/>
    <property type="match status" value="11"/>
</dbReference>
<accession>A0A0B4XPT9</accession>
<dbReference type="AlphaFoldDB" id="A0A0B4XPT9"/>
<dbReference type="Proteomes" id="UP000006764">
    <property type="component" value="Chromosome"/>
</dbReference>
<evidence type="ECO:0000256" key="2">
    <source>
        <dbReference type="ARBA" id="ARBA00023043"/>
    </source>
</evidence>
<feature type="region of interest" description="Disordered" evidence="4">
    <location>
        <begin position="548"/>
        <end position="624"/>
    </location>
</feature>
<organism evidence="5 6">
    <name type="scientific">Isoalcanivorax pacificus W11-5</name>
    <dbReference type="NCBI Taxonomy" id="391936"/>
    <lineage>
        <taxon>Bacteria</taxon>
        <taxon>Pseudomonadati</taxon>
        <taxon>Pseudomonadota</taxon>
        <taxon>Gammaproteobacteria</taxon>
        <taxon>Oceanospirillales</taxon>
        <taxon>Alcanivoracaceae</taxon>
        <taxon>Isoalcanivorax</taxon>
    </lineage>
</organism>
<dbReference type="PROSITE" id="PS50088">
    <property type="entry name" value="ANK_REPEAT"/>
    <property type="match status" value="11"/>
</dbReference>
<keyword evidence="1" id="KW-0677">Repeat</keyword>
<feature type="repeat" description="ANK" evidence="3">
    <location>
        <begin position="81"/>
        <end position="113"/>
    </location>
</feature>
<dbReference type="InterPro" id="IPR002110">
    <property type="entry name" value="Ankyrin_rpt"/>
</dbReference>
<reference evidence="5 6" key="1">
    <citation type="journal article" date="2012" name="J. Bacteriol.">
        <title>Genome sequence of an alkane-degrading bacterium, Alcanivorax pacificus type strain W11-5, isolated from deep sea sediment.</title>
        <authorList>
            <person name="Lai Q."/>
            <person name="Shao Z."/>
        </authorList>
    </citation>
    <scope>NUCLEOTIDE SEQUENCE [LARGE SCALE GENOMIC DNA]</scope>
    <source>
        <strain evidence="5 6">W11-5</strain>
    </source>
</reference>
<evidence type="ECO:0000313" key="6">
    <source>
        <dbReference type="Proteomes" id="UP000006764"/>
    </source>
</evidence>
<evidence type="ECO:0000256" key="3">
    <source>
        <dbReference type="PROSITE-ProRule" id="PRU00023"/>
    </source>
</evidence>
<dbReference type="Pfam" id="PF12796">
    <property type="entry name" value="Ank_2"/>
    <property type="match status" value="4"/>
</dbReference>
<name>A0A0B4XPT9_9GAMM</name>
<feature type="repeat" description="ANK" evidence="3">
    <location>
        <begin position="114"/>
        <end position="146"/>
    </location>
</feature>
<dbReference type="PROSITE" id="PS50297">
    <property type="entry name" value="ANK_REP_REGION"/>
    <property type="match status" value="9"/>
</dbReference>
<dbReference type="PANTHER" id="PTHR24171">
    <property type="entry name" value="ANKYRIN REPEAT DOMAIN-CONTAINING PROTEIN 39-RELATED"/>
    <property type="match status" value="1"/>
</dbReference>